<dbReference type="EC" id="3.4.24.-" evidence="2"/>
<dbReference type="Proteomes" id="UP000015102">
    <property type="component" value="Unassembled WGS sequence"/>
</dbReference>
<dbReference type="GO" id="GO:0006508">
    <property type="term" value="P:proteolysis"/>
    <property type="evidence" value="ECO:0007669"/>
    <property type="project" value="UniProtKB-KW"/>
</dbReference>
<reference evidence="4" key="2">
    <citation type="submission" date="2015-06" db="UniProtKB">
        <authorList>
            <consortium name="EnsemblMetazoa"/>
        </authorList>
    </citation>
    <scope>IDENTIFICATION</scope>
</reference>
<feature type="binding site" evidence="1">
    <location>
        <position position="582"/>
    </location>
    <ligand>
        <name>Zn(2+)</name>
        <dbReference type="ChEBI" id="CHEBI:29105"/>
        <note>catalytic</note>
    </ligand>
</feature>
<keyword evidence="1 2" id="KW-0645">Protease</keyword>
<keyword evidence="5" id="KW-1185">Reference proteome</keyword>
<feature type="chain" id="PRO_5005147028" description="Metalloendopeptidase" evidence="2">
    <location>
        <begin position="23"/>
        <end position="656"/>
    </location>
</feature>
<organism evidence="4 5">
    <name type="scientific">Megaselia scalaris</name>
    <name type="common">Humpbacked fly</name>
    <name type="synonym">Phora scalaris</name>
    <dbReference type="NCBI Taxonomy" id="36166"/>
    <lineage>
        <taxon>Eukaryota</taxon>
        <taxon>Metazoa</taxon>
        <taxon>Ecdysozoa</taxon>
        <taxon>Arthropoda</taxon>
        <taxon>Hexapoda</taxon>
        <taxon>Insecta</taxon>
        <taxon>Pterygota</taxon>
        <taxon>Neoptera</taxon>
        <taxon>Endopterygota</taxon>
        <taxon>Diptera</taxon>
        <taxon>Brachycera</taxon>
        <taxon>Muscomorpha</taxon>
        <taxon>Platypezoidea</taxon>
        <taxon>Phoridae</taxon>
        <taxon>Megaseliini</taxon>
        <taxon>Megaselia</taxon>
    </lineage>
</organism>
<comment type="cofactor">
    <cofactor evidence="1 2">
        <name>Zn(2+)</name>
        <dbReference type="ChEBI" id="CHEBI:29105"/>
    </cofactor>
    <text evidence="1 2">Binds 1 zinc ion per subunit.</text>
</comment>
<dbReference type="InterPro" id="IPR001506">
    <property type="entry name" value="Peptidase_M12A"/>
</dbReference>
<protein>
    <recommendedName>
        <fullName evidence="2">Metalloendopeptidase</fullName>
        <ecNumber evidence="2">3.4.24.-</ecNumber>
    </recommendedName>
</protein>
<dbReference type="CDD" id="cd04280">
    <property type="entry name" value="ZnMc_astacin_like"/>
    <property type="match status" value="1"/>
</dbReference>
<dbReference type="PROSITE" id="PS51864">
    <property type="entry name" value="ASTACIN"/>
    <property type="match status" value="3"/>
</dbReference>
<dbReference type="AlphaFoldDB" id="T1GQC0"/>
<dbReference type="EnsemblMetazoa" id="MESCA005824-RA">
    <property type="protein sequence ID" value="MESCA005824-PA"/>
    <property type="gene ID" value="MESCA005824"/>
</dbReference>
<evidence type="ECO:0000259" key="3">
    <source>
        <dbReference type="PROSITE" id="PS51864"/>
    </source>
</evidence>
<name>T1GQC0_MEGSC</name>
<accession>T1GQC0</accession>
<feature type="domain" description="Peptidase M12A" evidence="3">
    <location>
        <begin position="143"/>
        <end position="240"/>
    </location>
</feature>
<dbReference type="GO" id="GO:0008270">
    <property type="term" value="F:zinc ion binding"/>
    <property type="evidence" value="ECO:0007669"/>
    <property type="project" value="UniProtKB-UniRule"/>
</dbReference>
<keyword evidence="1 2" id="KW-0378">Hydrolase</keyword>
<dbReference type="HOGENOM" id="CLU_418138_0_0_1"/>
<keyword evidence="1 2" id="KW-0482">Metalloprotease</keyword>
<feature type="binding site" evidence="1">
    <location>
        <position position="588"/>
    </location>
    <ligand>
        <name>Zn(2+)</name>
        <dbReference type="ChEBI" id="CHEBI:29105"/>
        <note>catalytic</note>
    </ligand>
</feature>
<feature type="active site" evidence="1">
    <location>
        <position position="579"/>
    </location>
</feature>
<dbReference type="PANTHER" id="PTHR10127">
    <property type="entry name" value="DISCOIDIN, CUB, EGF, LAMININ , AND ZINC METALLOPROTEASE DOMAIN CONTAINING"/>
    <property type="match status" value="1"/>
</dbReference>
<feature type="binding site" evidence="1">
    <location>
        <position position="578"/>
    </location>
    <ligand>
        <name>Zn(2+)</name>
        <dbReference type="ChEBI" id="CHEBI:29105"/>
        <note>catalytic</note>
    </ligand>
</feature>
<keyword evidence="1 2" id="KW-0479">Metal-binding</keyword>
<dbReference type="Pfam" id="PF01400">
    <property type="entry name" value="Astacin"/>
    <property type="match status" value="3"/>
</dbReference>
<dbReference type="PRINTS" id="PR00480">
    <property type="entry name" value="ASTACIN"/>
</dbReference>
<dbReference type="SMART" id="SM00235">
    <property type="entry name" value="ZnMc"/>
    <property type="match status" value="2"/>
</dbReference>
<dbReference type="InterPro" id="IPR034035">
    <property type="entry name" value="Astacin-like_dom"/>
</dbReference>
<dbReference type="GO" id="GO:0004222">
    <property type="term" value="F:metalloendopeptidase activity"/>
    <property type="evidence" value="ECO:0007669"/>
    <property type="project" value="UniProtKB-UniRule"/>
</dbReference>
<dbReference type="PANTHER" id="PTHR10127:SF814">
    <property type="entry name" value="MEPRIN A SUBUNIT BETA"/>
    <property type="match status" value="1"/>
</dbReference>
<dbReference type="STRING" id="36166.T1GQC0"/>
<evidence type="ECO:0000256" key="1">
    <source>
        <dbReference type="PROSITE-ProRule" id="PRU01211"/>
    </source>
</evidence>
<keyword evidence="2" id="KW-0732">Signal</keyword>
<dbReference type="Gene3D" id="3.40.390.10">
    <property type="entry name" value="Collagenase (Catalytic Domain)"/>
    <property type="match status" value="3"/>
</dbReference>
<dbReference type="SUPFAM" id="SSF55486">
    <property type="entry name" value="Metalloproteases ('zincins'), catalytic domain"/>
    <property type="match status" value="3"/>
</dbReference>
<evidence type="ECO:0000256" key="2">
    <source>
        <dbReference type="RuleBase" id="RU361183"/>
    </source>
</evidence>
<dbReference type="InterPro" id="IPR006026">
    <property type="entry name" value="Peptidase_Metallo"/>
</dbReference>
<proteinExistence type="predicted"/>
<keyword evidence="1 2" id="KW-0862">Zinc</keyword>
<comment type="caution">
    <text evidence="1">Lacks conserved residue(s) required for the propagation of feature annotation.</text>
</comment>
<dbReference type="EMBL" id="CAQQ02390806">
    <property type="status" value="NOT_ANNOTATED_CDS"/>
    <property type="molecule type" value="Genomic_DNA"/>
</dbReference>
<evidence type="ECO:0000313" key="4">
    <source>
        <dbReference type="EnsemblMetazoa" id="MESCA005824-PA"/>
    </source>
</evidence>
<reference evidence="5" key="1">
    <citation type="submission" date="2013-02" db="EMBL/GenBank/DDBJ databases">
        <authorList>
            <person name="Hughes D."/>
        </authorList>
    </citation>
    <scope>NUCLEOTIDE SEQUENCE</scope>
    <source>
        <strain>Durham</strain>
        <strain evidence="5">NC isolate 2 -- Noor lab</strain>
    </source>
</reference>
<feature type="domain" description="Peptidase M12A" evidence="3">
    <location>
        <begin position="481"/>
        <end position="656"/>
    </location>
</feature>
<dbReference type="OMA" id="QRSIMHY"/>
<feature type="signal peptide" evidence="2">
    <location>
        <begin position="1"/>
        <end position="22"/>
    </location>
</feature>
<sequence length="656" mass="74013">MVLCVIMNKLCVFLAILALAHAFPTREQDPELAGGFFEGDLDLNKDQLKQLQSPISGRNGLINLEKRWPDNKVYFKVTEDLDDAHYNHIIKGLRIIESLQHRMPLQGRIPKQRSTIELPTLSIRFWVLQNWNHHPRIPSCSWIHHQQSTHDRDQFVRIATENIEKGKEGNFNLYDETVVTDFGIRYDYGSVLHYSQYAFSKNGEKTIIPLYDEGNDIGQRKGMIIMKLVNLVVIAAVCCKVALAFPTINQDPELTGGYYEGDMILSNDLQGRNGLRDLSARWPDKTVYFTIADDIDDAHYNHIIRGIRNLEAISCIRFLPADSSTRGYINVTANPGGCFSAVGYTGKVQPLNLELGPLDAGCYRQSASDRDDFVTIVEDNIIPSTKGNFNKYDESYITDFGIEYDYGSVMHYGPYAFTQNGEMTIVPKKEGVEIDMLRFGLVALTIFAVAYGFPTGSNVEDPELTAGYFQGDMKMKIAGRNGLRDPIDHWPGGIVYFNVSDSIDDAHYNHIIKGLRIIESVSCIRFLPATAKTQGYIYVTAEEGGCYSEVGFLNEPQQLNLAMAALDSGCYRIGTIVHEFLHALGFFHQQSATDRDDYVTIVEENLIPELAYNFEKYNDTYITDLESNTIMEVSCITHQSLSVLMDFQLLSLSKKV</sequence>
<feature type="domain" description="Peptidase M12A" evidence="3">
    <location>
        <begin position="273"/>
        <end position="454"/>
    </location>
</feature>
<dbReference type="InterPro" id="IPR024079">
    <property type="entry name" value="MetalloPept_cat_dom_sf"/>
</dbReference>
<evidence type="ECO:0000313" key="5">
    <source>
        <dbReference type="Proteomes" id="UP000015102"/>
    </source>
</evidence>